<accession>U1GLB0</accession>
<dbReference type="HOGENOM" id="CLU_1825262_0_0_1"/>
<dbReference type="InterPro" id="IPR054505">
    <property type="entry name" value="Myb_DNA-bind_8"/>
</dbReference>
<feature type="domain" description="Myb-like DNA-binding" evidence="2">
    <location>
        <begin position="17"/>
        <end position="44"/>
    </location>
</feature>
<evidence type="ECO:0000313" key="4">
    <source>
        <dbReference type="Proteomes" id="UP000019373"/>
    </source>
</evidence>
<dbReference type="OrthoDB" id="10420299at2759"/>
<evidence type="ECO:0000259" key="2">
    <source>
        <dbReference type="Pfam" id="PF22980"/>
    </source>
</evidence>
<reference evidence="4" key="1">
    <citation type="journal article" date="2014" name="BMC Genomics">
        <title>Genome characteristics reveal the impact of lichenization on lichen-forming fungus Endocarpon pusillum Hedwig (Verrucariales, Ascomycota).</title>
        <authorList>
            <person name="Wang Y.-Y."/>
            <person name="Liu B."/>
            <person name="Zhang X.-Y."/>
            <person name="Zhou Q.-M."/>
            <person name="Zhang T."/>
            <person name="Li H."/>
            <person name="Yu Y.-F."/>
            <person name="Zhang X.-L."/>
            <person name="Hao X.-Y."/>
            <person name="Wang M."/>
            <person name="Wang L."/>
            <person name="Wei J.-C."/>
        </authorList>
    </citation>
    <scope>NUCLEOTIDE SEQUENCE [LARGE SCALE GENOMIC DNA]</scope>
    <source>
        <strain evidence="4">Z07020 / HMAS-L-300199</strain>
    </source>
</reference>
<organism evidence="3 4">
    <name type="scientific">Endocarpon pusillum (strain Z07020 / HMAS-L-300199)</name>
    <name type="common">Lichen-forming fungus</name>
    <dbReference type="NCBI Taxonomy" id="1263415"/>
    <lineage>
        <taxon>Eukaryota</taxon>
        <taxon>Fungi</taxon>
        <taxon>Dikarya</taxon>
        <taxon>Ascomycota</taxon>
        <taxon>Pezizomycotina</taxon>
        <taxon>Eurotiomycetes</taxon>
        <taxon>Chaetothyriomycetidae</taxon>
        <taxon>Verrucariales</taxon>
        <taxon>Verrucariaceae</taxon>
        <taxon>Endocarpon</taxon>
    </lineage>
</organism>
<dbReference type="RefSeq" id="XP_007801328.1">
    <property type="nucleotide sequence ID" value="XM_007803137.1"/>
</dbReference>
<sequence>MPAFILFKPLLAASSLPNWEKVAEEGEFVSTSAASQRWGRLYKILIGDEKSSTPSKGKGSTAKNGGGNAKQKSTTKKKASTSKTSKKPVEEESDEVDGDTTTSPGVVTPKKRARNSNTGSDVEEDTPTKVPKTEVKDEGDD</sequence>
<feature type="compositionally biased region" description="Basic and acidic residues" evidence="1">
    <location>
        <begin position="131"/>
        <end position="141"/>
    </location>
</feature>
<protein>
    <recommendedName>
        <fullName evidence="2">Myb-like DNA-binding domain-containing protein</fullName>
    </recommendedName>
</protein>
<keyword evidence="4" id="KW-1185">Reference proteome</keyword>
<gene>
    <name evidence="3" type="ORF">EPUS_07107</name>
</gene>
<dbReference type="Pfam" id="PF22980">
    <property type="entry name" value="Myb_DNA-bind_8"/>
    <property type="match status" value="1"/>
</dbReference>
<feature type="compositionally biased region" description="Low complexity" evidence="1">
    <location>
        <begin position="52"/>
        <end position="63"/>
    </location>
</feature>
<name>U1GLB0_ENDPU</name>
<evidence type="ECO:0000256" key="1">
    <source>
        <dbReference type="SAM" id="MobiDB-lite"/>
    </source>
</evidence>
<dbReference type="Proteomes" id="UP000019373">
    <property type="component" value="Unassembled WGS sequence"/>
</dbReference>
<dbReference type="GeneID" id="19241994"/>
<dbReference type="EMBL" id="KE721000">
    <property type="protein sequence ID" value="ERF73013.1"/>
    <property type="molecule type" value="Genomic_DNA"/>
</dbReference>
<feature type="compositionally biased region" description="Basic residues" evidence="1">
    <location>
        <begin position="73"/>
        <end position="86"/>
    </location>
</feature>
<dbReference type="AlphaFoldDB" id="U1GLB0"/>
<feature type="region of interest" description="Disordered" evidence="1">
    <location>
        <begin position="47"/>
        <end position="141"/>
    </location>
</feature>
<evidence type="ECO:0000313" key="3">
    <source>
        <dbReference type="EMBL" id="ERF73013.1"/>
    </source>
</evidence>
<proteinExistence type="predicted"/>